<dbReference type="InterPro" id="IPR003593">
    <property type="entry name" value="AAA+_ATPase"/>
</dbReference>
<dbReference type="NCBIfam" id="TIGR03491">
    <property type="entry name" value="TM0106 family RecB-like putative nuclease"/>
    <property type="match status" value="1"/>
</dbReference>
<organism evidence="7 8">
    <name type="scientific">Candidatus Frankia alpina</name>
    <dbReference type="NCBI Taxonomy" id="2699483"/>
    <lineage>
        <taxon>Bacteria</taxon>
        <taxon>Bacillati</taxon>
        <taxon>Actinomycetota</taxon>
        <taxon>Actinomycetes</taxon>
        <taxon>Frankiales</taxon>
        <taxon>Frankiaceae</taxon>
        <taxon>Frankia</taxon>
    </lineage>
</organism>
<dbReference type="InterPro" id="IPR019993">
    <property type="entry name" value="RecB_nuclease_TM0106_put"/>
</dbReference>
<dbReference type="EMBL" id="SSXH01000010">
    <property type="protein sequence ID" value="THJ76198.1"/>
    <property type="molecule type" value="Genomic_DNA"/>
</dbReference>
<evidence type="ECO:0000259" key="6">
    <source>
        <dbReference type="SMART" id="SM00382"/>
    </source>
</evidence>
<comment type="caution">
    <text evidence="7">The sequence shown here is derived from an EMBL/GenBank/DDBJ whole genome shotgun (WGS) entry which is preliminary data.</text>
</comment>
<feature type="compositionally biased region" description="Low complexity" evidence="5">
    <location>
        <begin position="1274"/>
        <end position="1288"/>
    </location>
</feature>
<dbReference type="Pfam" id="PF13087">
    <property type="entry name" value="AAA_12"/>
    <property type="match status" value="1"/>
</dbReference>
<feature type="compositionally biased region" description="Polar residues" evidence="5">
    <location>
        <begin position="1301"/>
        <end position="1311"/>
    </location>
</feature>
<evidence type="ECO:0000256" key="1">
    <source>
        <dbReference type="ARBA" id="ARBA00022741"/>
    </source>
</evidence>
<dbReference type="InterPro" id="IPR041679">
    <property type="entry name" value="DNA2/NAM7-like_C"/>
</dbReference>
<feature type="region of interest" description="Disordered" evidence="5">
    <location>
        <begin position="198"/>
        <end position="218"/>
    </location>
</feature>
<keyword evidence="1" id="KW-0547">Nucleotide-binding</keyword>
<feature type="region of interest" description="Disordered" evidence="5">
    <location>
        <begin position="894"/>
        <end position="920"/>
    </location>
</feature>
<reference evidence="7 8" key="1">
    <citation type="submission" date="2019-04" db="EMBL/GenBank/DDBJ databases">
        <title>Draft genome sequences for three unisolated Alnus-infective Frankia Sp+ strains, AgTrS, AiOr and AvVan, the first sequenced Frankia strains able to sporulate in-planta.</title>
        <authorList>
            <person name="Bethencourt L."/>
            <person name="Vautrin F."/>
            <person name="Taib N."/>
            <person name="Dubost A."/>
            <person name="Castro-Garcia L."/>
            <person name="Imbaud O."/>
            <person name="Abrouk D."/>
            <person name="Fournier P."/>
            <person name="Briolay J."/>
            <person name="Nguyen A."/>
            <person name="Normand P."/>
            <person name="Fernandez M.P."/>
            <person name="Brochier-Armanet C."/>
            <person name="Herrera-Belaroussi A."/>
        </authorList>
    </citation>
    <scope>NUCLEOTIDE SEQUENCE [LARGE SCALE GENOMIC DNA]</scope>
    <source>
        <strain evidence="7 8">AvVan</strain>
    </source>
</reference>
<keyword evidence="8" id="KW-1185">Reference proteome</keyword>
<dbReference type="Gene3D" id="3.40.50.300">
    <property type="entry name" value="P-loop containing nucleotide triphosphate hydrolases"/>
    <property type="match status" value="2"/>
</dbReference>
<dbReference type="PANTHER" id="PTHR43788">
    <property type="entry name" value="DNA2/NAM7 HELICASE FAMILY MEMBER"/>
    <property type="match status" value="1"/>
</dbReference>
<evidence type="ECO:0000313" key="8">
    <source>
        <dbReference type="Proteomes" id="UP000305282"/>
    </source>
</evidence>
<dbReference type="Pfam" id="PF13482">
    <property type="entry name" value="RNase_H_2"/>
    <property type="match status" value="1"/>
</dbReference>
<dbReference type="OrthoDB" id="9757917at2"/>
<feature type="region of interest" description="Disordered" evidence="5">
    <location>
        <begin position="1258"/>
        <end position="1311"/>
    </location>
</feature>
<dbReference type="PANTHER" id="PTHR43788:SF8">
    <property type="entry name" value="DNA-BINDING PROTEIN SMUBP-2"/>
    <property type="match status" value="1"/>
</dbReference>
<dbReference type="RefSeq" id="WP_136446486.1">
    <property type="nucleotide sequence ID" value="NZ_SSXH01000010.1"/>
</dbReference>
<dbReference type="GO" id="GO:0043139">
    <property type="term" value="F:5'-3' DNA helicase activity"/>
    <property type="evidence" value="ECO:0007669"/>
    <property type="project" value="TreeGrafter"/>
</dbReference>
<dbReference type="GO" id="GO:0005524">
    <property type="term" value="F:ATP binding"/>
    <property type="evidence" value="ECO:0007669"/>
    <property type="project" value="UniProtKB-KW"/>
</dbReference>
<proteinExistence type="predicted"/>
<dbReference type="InterPro" id="IPR012337">
    <property type="entry name" value="RNaseH-like_sf"/>
</dbReference>
<keyword evidence="2" id="KW-0378">Hydrolase</keyword>
<dbReference type="InterPro" id="IPR027417">
    <property type="entry name" value="P-loop_NTPase"/>
</dbReference>
<dbReference type="InterPro" id="IPR038720">
    <property type="entry name" value="YprB_RNase_H-like_dom"/>
</dbReference>
<evidence type="ECO:0000256" key="2">
    <source>
        <dbReference type="ARBA" id="ARBA00022801"/>
    </source>
</evidence>
<dbReference type="Pfam" id="PF13604">
    <property type="entry name" value="AAA_30"/>
    <property type="match status" value="1"/>
</dbReference>
<protein>
    <submittedName>
        <fullName evidence="7">TM0106 family RecB-like putative nuclease</fullName>
    </submittedName>
</protein>
<dbReference type="SUPFAM" id="SSF52540">
    <property type="entry name" value="P-loop containing nucleoside triphosphate hydrolases"/>
    <property type="match status" value="1"/>
</dbReference>
<dbReference type="SUPFAM" id="SSF53098">
    <property type="entry name" value="Ribonuclease H-like"/>
    <property type="match status" value="1"/>
</dbReference>
<evidence type="ECO:0000256" key="3">
    <source>
        <dbReference type="ARBA" id="ARBA00022806"/>
    </source>
</evidence>
<accession>A0A4S5EUI9</accession>
<sequence>MQRFDDHWVVSAGDLVDDVECGHRVGLTHALATGLLSVVGAPGGPPERLRISAPDPTAVRHGEAHERRLLAHLRRCFGADGVVEIPRPAATLDALAEASERTRRALAAGAPVVYQGVLFDGSFQGRPDFLIAAHLDPETGAHRGPAEPGHYEPYDVKLARQARPGAVLQLAAYAAALPSVGVAVPRMMHLLHPARGAGMTGTGAPPEPGSAGGGCGGRDDRSAAVAVVRSFRVDDVAPMVRHARGRLDARLAAPAAVPDPTWAQPRPECASCAFAEHCGEGRAAARDLSLVAGLRAEQRRVLRGVDITSVEELAAARDEQRPVAMSAAAFAGLRLQAELQAAQDATRSADDPLGTVTARMVDSAGLASLPVADPADIYFDMEGDPYALDAAGLEYLFGAVTLTEAAGGRAVGEAPAEVFRAFWAHDRPGERLAFESFVDWAVARLREHPGAHVYHYAPYELNALRRLAARHGARERQIDELLAGNRLIDLYAVVRRSLRISQPSYSIKYLEPLFFPDARQAAVKNAADSIVAYESFLAHRDAGEPAEADRILAEIAEYNRVDCVSTHRLHRWLLGLGQAEGVAPRGSVAVDSAAVGADLPGASDQASPAGADDADALVDALVAGLHPEPASWSAEERARALLAAAVGYHRRENKPAWWTYFAALTADRTSLESADDCAVPTGWAVIEDWEEPSGRRRRSRRLLQARVDPNRPHPFDRGESVRLLYPGRAGAVGATTDAVVERAAPHVLLLRESAAADAVSPALPTAVLPGAPVRPEPKPTAVRELARRAVAALPGRLPAESATDLLRREPPRLVGRRGGLPAPAERGDDQVAAVLAAVSALDGSYLAVQGPPGAGKTYLAGRLIQHLIAQGKSVGICSTSHKAIENAMLAATGQPPAPVAHAGPDDPGGTDNVEGGDGAPPWRPMVAAAKKQRSGAPADPAHRPPWDTPRDLRALSAWRQAHPDGHLVGDTAWAFANPALAAVPFDVLIVDEAGQFALADTLAVAGAAHNLVLLGDPQQLPQVVTGIHPEGADASALSHLLGDAEVIPPELGYFLDRTRRLHPAVCVPVSALAYRGLLRSHPIAATRAVADVPAGLYLHDVVHHDNGTRSDEEVSAASAIVRHLMGRVIIDGAGSRPLAGSDVLVVAPYNRQVRAIEHALEVAGLIGVRVGTVDRFQGQEAAVVITSLTTSSAAESPRGLDFLLSRNRLNVALSRAQVAAVLVMSPALLDSSPRSVAELHLLAGLARLRAMARTDLFAPPAGRTGEPAPRTGEPAAAAVGDGGPPVLASEPVTEGVRVSGGPSTQLSLPFP</sequence>
<dbReference type="Proteomes" id="UP000305282">
    <property type="component" value="Unassembled WGS sequence"/>
</dbReference>
<dbReference type="CDD" id="cd17934">
    <property type="entry name" value="DEXXQc_Upf1-like"/>
    <property type="match status" value="1"/>
</dbReference>
<keyword evidence="4" id="KW-0067">ATP-binding</keyword>
<dbReference type="GO" id="GO:0016787">
    <property type="term" value="F:hydrolase activity"/>
    <property type="evidence" value="ECO:0007669"/>
    <property type="project" value="UniProtKB-KW"/>
</dbReference>
<dbReference type="SMART" id="SM00382">
    <property type="entry name" value="AAA"/>
    <property type="match status" value="1"/>
</dbReference>
<gene>
    <name evidence="7" type="ORF">E7Y31_01030</name>
</gene>
<keyword evidence="3" id="KW-0347">Helicase</keyword>
<evidence type="ECO:0000313" key="7">
    <source>
        <dbReference type="EMBL" id="THJ76198.1"/>
    </source>
</evidence>
<name>A0A4S5EUI9_9ACTN</name>
<evidence type="ECO:0000256" key="4">
    <source>
        <dbReference type="ARBA" id="ARBA00022840"/>
    </source>
</evidence>
<dbReference type="InterPro" id="IPR050534">
    <property type="entry name" value="Coronavir_polyprotein_1ab"/>
</dbReference>
<evidence type="ECO:0000256" key="5">
    <source>
        <dbReference type="SAM" id="MobiDB-lite"/>
    </source>
</evidence>
<dbReference type="CDD" id="cd18808">
    <property type="entry name" value="SF1_C_Upf1"/>
    <property type="match status" value="1"/>
</dbReference>
<feature type="domain" description="AAA+ ATPase" evidence="6">
    <location>
        <begin position="842"/>
        <end position="1051"/>
    </location>
</feature>
<dbReference type="InterPro" id="IPR047187">
    <property type="entry name" value="SF1_C_Upf1"/>
</dbReference>